<dbReference type="AlphaFoldDB" id="A0A1E5R465"/>
<evidence type="ECO:0000313" key="7">
    <source>
        <dbReference type="EMBL" id="OEJ81668.1"/>
    </source>
</evidence>
<dbReference type="PANTHER" id="PTHR21367:SF1">
    <property type="entry name" value="ARGINYL-TRNA--PROTEIN TRANSFERASE 1"/>
    <property type="match status" value="1"/>
</dbReference>
<dbReference type="PANTHER" id="PTHR21367">
    <property type="entry name" value="ARGININE-TRNA-PROTEIN TRANSFERASE 1"/>
    <property type="match status" value="1"/>
</dbReference>
<dbReference type="InterPro" id="IPR030700">
    <property type="entry name" value="N-end_Aminoacyl_Trfase"/>
</dbReference>
<keyword evidence="3 7" id="KW-0808">Transferase</keyword>
<dbReference type="SUPFAM" id="SSF55729">
    <property type="entry name" value="Acyl-CoA N-acyltransferases (Nat)"/>
    <property type="match status" value="1"/>
</dbReference>
<organism evidence="7 8">
    <name type="scientific">Hanseniaspora opuntiae</name>
    <dbReference type="NCBI Taxonomy" id="211096"/>
    <lineage>
        <taxon>Eukaryota</taxon>
        <taxon>Fungi</taxon>
        <taxon>Dikarya</taxon>
        <taxon>Ascomycota</taxon>
        <taxon>Saccharomycotina</taxon>
        <taxon>Saccharomycetes</taxon>
        <taxon>Saccharomycodales</taxon>
        <taxon>Saccharomycodaceae</taxon>
        <taxon>Hanseniaspora</taxon>
    </lineage>
</organism>
<name>A0A1E5R465_9ASCO</name>
<sequence>MEPSYLNANNSDLLIISRPLYITENVSECGYCKGKKENVTNYFSLDSSYKKHFKNNKLDIEVNNCTLGLYVELTSIEIYDKFCNQGFRRSGRYLYKPDLLRNCCKLYTIRTSLNQCKFTKDLKTTMKRFKKFTGTTKYLNDNGLNSNNEQFDLVKETYLIDKYSPDFYTRYEPCNYTNEKFELFKKYQESIHNDTDVTSSMFERFLCLTPFSKDVVNGDKDEWDTLNNISDLYEMKYLGKEKILDYNVKIRSGPVHECYYHNNKLIAISVLDFLPSGVSSVYFIWDPDYPKWALGKVSALRELALVSLLGLKYYYMGYYIEDCPKMNYKEKYGGELLDVCNNQYIPIDLLKSFIKNGKFFTLGNVEDNQDIDENDEYYSKVELPLNDKINLDLEKPLVNIAEQLFGDNSNSINYVNMIVDKLRKYGINYPSNLMNDYFQKSLPSNNNIYRMPDIVPGLMPLWQVLQLIESNDINRLNSKLMIYYSDEKRMRVVKNIMDEDTDTKKTIFNVIRLIGLELTVNALIVI</sequence>
<reference evidence="8" key="1">
    <citation type="journal article" date="2016" name="Genome Announc.">
        <title>Genome sequences of three species of Hanseniaspora isolated from spontaneous wine fermentations.</title>
        <authorList>
            <person name="Sternes P.R."/>
            <person name="Lee D."/>
            <person name="Kutyna D.R."/>
            <person name="Borneman A.R."/>
        </authorList>
    </citation>
    <scope>NUCLEOTIDE SEQUENCE [LARGE SCALE GENOMIC DNA]</scope>
    <source>
        <strain evidence="8">AWRI3578</strain>
    </source>
</reference>
<dbReference type="GO" id="GO:0004057">
    <property type="term" value="F:arginyl-tRNA--protein transferase activity"/>
    <property type="evidence" value="ECO:0007669"/>
    <property type="project" value="UniProtKB-EC"/>
</dbReference>
<evidence type="ECO:0000259" key="5">
    <source>
        <dbReference type="Pfam" id="PF04376"/>
    </source>
</evidence>
<dbReference type="EMBL" id="LPNL01000009">
    <property type="protein sequence ID" value="OEJ81668.1"/>
    <property type="molecule type" value="Genomic_DNA"/>
</dbReference>
<evidence type="ECO:0000259" key="6">
    <source>
        <dbReference type="Pfam" id="PF04377"/>
    </source>
</evidence>
<comment type="caution">
    <text evidence="7">The sequence shown here is derived from an EMBL/GenBank/DDBJ whole genome shotgun (WGS) entry which is preliminary data.</text>
</comment>
<evidence type="ECO:0000256" key="3">
    <source>
        <dbReference type="ARBA" id="ARBA00022679"/>
    </source>
</evidence>
<dbReference type="Pfam" id="PF04376">
    <property type="entry name" value="ATE_N"/>
    <property type="match status" value="1"/>
</dbReference>
<comment type="similarity">
    <text evidence="1">Belongs to the R-transferase family.</text>
</comment>
<dbReference type="OrthoDB" id="74183at2759"/>
<dbReference type="Proteomes" id="UP000095605">
    <property type="component" value="Unassembled WGS sequence"/>
</dbReference>
<keyword evidence="8" id="KW-1185">Reference proteome</keyword>
<protein>
    <recommendedName>
        <fullName evidence="2">arginyltransferase</fullName>
        <ecNumber evidence="2">2.3.2.8</ecNumber>
    </recommendedName>
</protein>
<feature type="domain" description="N-end rule aminoacyl transferase C-terminal" evidence="6">
    <location>
        <begin position="179"/>
        <end position="333"/>
    </location>
</feature>
<accession>A0A1E5R465</accession>
<proteinExistence type="inferred from homology"/>
<dbReference type="InterPro" id="IPR007472">
    <property type="entry name" value="N-end_Aminoacyl_Trfase_C"/>
</dbReference>
<feature type="domain" description="N-end aminoacyl transferase N-terminal" evidence="5">
    <location>
        <begin position="27"/>
        <end position="123"/>
    </location>
</feature>
<dbReference type="InterPro" id="IPR007471">
    <property type="entry name" value="N-end_Aminoacyl_Trfase_N"/>
</dbReference>
<dbReference type="InterPro" id="IPR016181">
    <property type="entry name" value="Acyl_CoA_acyltransferase"/>
</dbReference>
<evidence type="ECO:0000256" key="1">
    <source>
        <dbReference type="ARBA" id="ARBA00009991"/>
    </source>
</evidence>
<gene>
    <name evidence="7" type="ORF">AWRI3578_g4050</name>
</gene>
<evidence type="ECO:0000313" key="8">
    <source>
        <dbReference type="Proteomes" id="UP000095605"/>
    </source>
</evidence>
<evidence type="ECO:0000256" key="2">
    <source>
        <dbReference type="ARBA" id="ARBA00012025"/>
    </source>
</evidence>
<dbReference type="EC" id="2.3.2.8" evidence="2"/>
<evidence type="ECO:0000256" key="4">
    <source>
        <dbReference type="ARBA" id="ARBA00023315"/>
    </source>
</evidence>
<dbReference type="Pfam" id="PF04377">
    <property type="entry name" value="ATE_C"/>
    <property type="match status" value="1"/>
</dbReference>
<keyword evidence="4" id="KW-0012">Acyltransferase</keyword>
<dbReference type="GO" id="GO:0005737">
    <property type="term" value="C:cytoplasm"/>
    <property type="evidence" value="ECO:0007669"/>
    <property type="project" value="TreeGrafter"/>
</dbReference>